<proteinExistence type="predicted"/>
<name>K5BCW1_MYCHD</name>
<dbReference type="AlphaFoldDB" id="K5BCW1"/>
<evidence type="ECO:0000256" key="1">
    <source>
        <dbReference type="SAM" id="MobiDB-lite"/>
    </source>
</evidence>
<dbReference type="RefSeq" id="WP_005632762.1">
    <property type="nucleotide sequence ID" value="NZ_AMRA01000157.1"/>
</dbReference>
<organism evidence="2 3">
    <name type="scientific">Mycolicibacterium hassiacum (strain DSM 44199 / CIP 105218 / JCM 12690 / 3849)</name>
    <name type="common">Mycobacterium hassiacum</name>
    <dbReference type="NCBI Taxonomy" id="1122247"/>
    <lineage>
        <taxon>Bacteria</taxon>
        <taxon>Bacillati</taxon>
        <taxon>Actinomycetota</taxon>
        <taxon>Actinomycetes</taxon>
        <taxon>Mycobacteriales</taxon>
        <taxon>Mycobacteriaceae</taxon>
        <taxon>Mycolicibacterium</taxon>
    </lineage>
</organism>
<comment type="caution">
    <text evidence="2">The sequence shown here is derived from an EMBL/GenBank/DDBJ whole genome shotgun (WGS) entry which is preliminary data.</text>
</comment>
<feature type="region of interest" description="Disordered" evidence="1">
    <location>
        <begin position="15"/>
        <end position="77"/>
    </location>
</feature>
<dbReference type="EMBL" id="AMRA01000157">
    <property type="protein sequence ID" value="EKF21121.1"/>
    <property type="molecule type" value="Genomic_DNA"/>
</dbReference>
<dbReference type="STRING" id="1122247.GCA_000379865_04362"/>
<evidence type="ECO:0000313" key="3">
    <source>
        <dbReference type="Proteomes" id="UP000006265"/>
    </source>
</evidence>
<gene>
    <name evidence="2" type="ORF">C731_4909</name>
</gene>
<reference evidence="2 3" key="1">
    <citation type="journal article" date="2012" name="J. Bacteriol.">
        <title>Genome sequence of Mycobacterium hassiacum DSM 44199, a rare source of heat-stable mycobacterial proteins.</title>
        <authorList>
            <person name="Tiago I."/>
            <person name="Maranha A."/>
            <person name="Mendes V."/>
            <person name="Alarico S."/>
            <person name="Moynihan P.J."/>
            <person name="Clarke A.J."/>
            <person name="Macedo-Ribeiro S."/>
            <person name="Pereira P.J."/>
            <person name="Empadinhas N."/>
        </authorList>
    </citation>
    <scope>NUCLEOTIDE SEQUENCE [LARGE SCALE GENOMIC DNA]</scope>
    <source>
        <strain evidence="3">DSM 44199 / CIP 105218 / JCM 12690 / 3849</strain>
    </source>
</reference>
<keyword evidence="3" id="KW-1185">Reference proteome</keyword>
<dbReference type="PATRIC" id="fig|1122247.3.peg.4707"/>
<protein>
    <submittedName>
        <fullName evidence="2">Uncharacterized protein</fullName>
    </submittedName>
</protein>
<accession>K5BCW1</accession>
<feature type="compositionally biased region" description="Basic and acidic residues" evidence="1">
    <location>
        <begin position="15"/>
        <end position="25"/>
    </location>
</feature>
<evidence type="ECO:0000313" key="2">
    <source>
        <dbReference type="EMBL" id="EKF21121.1"/>
    </source>
</evidence>
<feature type="compositionally biased region" description="Basic and acidic residues" evidence="1">
    <location>
        <begin position="57"/>
        <end position="68"/>
    </location>
</feature>
<dbReference type="Proteomes" id="UP000006265">
    <property type="component" value="Unassembled WGS sequence"/>
</dbReference>
<sequence length="77" mass="8282">MASKRTIAELAERKSELTDELREVDAEINSRAGERDESDADDASEPVKQTKAATKPAKVETATDKSAENAENTSATT</sequence>